<keyword evidence="4 7" id="KW-1133">Transmembrane helix</keyword>
<reference evidence="9" key="1">
    <citation type="submission" date="2018-06" db="EMBL/GenBank/DDBJ databases">
        <authorList>
            <person name="Zhirakovskaya E."/>
        </authorList>
    </citation>
    <scope>NUCLEOTIDE SEQUENCE</scope>
</reference>
<feature type="domain" description="Ferric oxidoreductase" evidence="8">
    <location>
        <begin position="45"/>
        <end position="156"/>
    </location>
</feature>
<feature type="transmembrane region" description="Helical" evidence="7">
    <location>
        <begin position="149"/>
        <end position="167"/>
    </location>
</feature>
<evidence type="ECO:0000256" key="4">
    <source>
        <dbReference type="ARBA" id="ARBA00022989"/>
    </source>
</evidence>
<name>A0A3B1ABT6_9ZZZZ</name>
<dbReference type="GO" id="GO:0016679">
    <property type="term" value="F:oxidoreductase activity, acting on diphenols and related substances as donors"/>
    <property type="evidence" value="ECO:0007669"/>
    <property type="project" value="TreeGrafter"/>
</dbReference>
<evidence type="ECO:0000259" key="8">
    <source>
        <dbReference type="Pfam" id="PF01794"/>
    </source>
</evidence>
<dbReference type="Pfam" id="PF01794">
    <property type="entry name" value="Ferric_reduct"/>
    <property type="match status" value="1"/>
</dbReference>
<dbReference type="HAMAP" id="MF_01207">
    <property type="entry name" value="MsrQ"/>
    <property type="match status" value="1"/>
</dbReference>
<gene>
    <name evidence="9" type="ORF">MNBD_GAMMA22-1392</name>
</gene>
<evidence type="ECO:0000256" key="6">
    <source>
        <dbReference type="ARBA" id="ARBA00023136"/>
    </source>
</evidence>
<dbReference type="PANTHER" id="PTHR36964">
    <property type="entry name" value="PROTEIN-METHIONINE-SULFOXIDE REDUCTASE HEME-BINDING SUBUNIT MSRQ"/>
    <property type="match status" value="1"/>
</dbReference>
<evidence type="ECO:0000256" key="1">
    <source>
        <dbReference type="ARBA" id="ARBA00004141"/>
    </source>
</evidence>
<feature type="transmembrane region" description="Helical" evidence="7">
    <location>
        <begin position="77"/>
        <end position="95"/>
    </location>
</feature>
<sequence>MLADIRRIKVTVFFLCLLPLVNYGVGIVNDSLGANPIEFITRGLGEWGLRFLLVTLALSPLRLITKDTKYLRFRRMLGLFSFFYISLHLTTYIWLDQFFDWNEVWIDVVENPFITAGMLAYFLLIPLALTSTNKMMRRLRHNWKRLHKLIYFITGLGILHFFWLVKADLREPIIYLVIYLFLLLFRFKIFSKILPINSAKAKG</sequence>
<evidence type="ECO:0000256" key="5">
    <source>
        <dbReference type="ARBA" id="ARBA00023004"/>
    </source>
</evidence>
<keyword evidence="6 7" id="KW-0472">Membrane</keyword>
<evidence type="ECO:0000256" key="7">
    <source>
        <dbReference type="SAM" id="Phobius"/>
    </source>
</evidence>
<dbReference type="PANTHER" id="PTHR36964:SF1">
    <property type="entry name" value="PROTEIN-METHIONINE-SULFOXIDE REDUCTASE HEME-BINDING SUBUNIT MSRQ"/>
    <property type="match status" value="1"/>
</dbReference>
<dbReference type="AlphaFoldDB" id="A0A3B1ABT6"/>
<comment type="subcellular location">
    <subcellularLocation>
        <location evidence="1">Membrane</location>
        <topology evidence="1">Multi-pass membrane protein</topology>
    </subcellularLocation>
</comment>
<dbReference type="InterPro" id="IPR022837">
    <property type="entry name" value="MsrQ-like"/>
</dbReference>
<accession>A0A3B1ABT6</accession>
<evidence type="ECO:0000256" key="2">
    <source>
        <dbReference type="ARBA" id="ARBA00022448"/>
    </source>
</evidence>
<dbReference type="GO" id="GO:0020037">
    <property type="term" value="F:heme binding"/>
    <property type="evidence" value="ECO:0007669"/>
    <property type="project" value="TreeGrafter"/>
</dbReference>
<feature type="transmembrane region" description="Helical" evidence="7">
    <location>
        <begin position="173"/>
        <end position="190"/>
    </location>
</feature>
<protein>
    <submittedName>
        <fullName evidence="9">Protein-methionine-sulfoxide reductase heme-binding subunit MsrQ</fullName>
    </submittedName>
</protein>
<proteinExistence type="inferred from homology"/>
<dbReference type="GO" id="GO:0010181">
    <property type="term" value="F:FMN binding"/>
    <property type="evidence" value="ECO:0007669"/>
    <property type="project" value="TreeGrafter"/>
</dbReference>
<keyword evidence="3 7" id="KW-0812">Transmembrane</keyword>
<dbReference type="InterPro" id="IPR013130">
    <property type="entry name" value="Fe3_Rdtase_TM_dom"/>
</dbReference>
<keyword evidence="2" id="KW-0813">Transport</keyword>
<feature type="transmembrane region" description="Helical" evidence="7">
    <location>
        <begin position="49"/>
        <end position="65"/>
    </location>
</feature>
<feature type="transmembrane region" description="Helical" evidence="7">
    <location>
        <begin position="111"/>
        <end position="129"/>
    </location>
</feature>
<organism evidence="9">
    <name type="scientific">hydrothermal vent metagenome</name>
    <dbReference type="NCBI Taxonomy" id="652676"/>
    <lineage>
        <taxon>unclassified sequences</taxon>
        <taxon>metagenomes</taxon>
        <taxon>ecological metagenomes</taxon>
    </lineage>
</organism>
<evidence type="ECO:0000313" key="9">
    <source>
        <dbReference type="EMBL" id="VAW98990.1"/>
    </source>
</evidence>
<evidence type="ECO:0000256" key="3">
    <source>
        <dbReference type="ARBA" id="ARBA00022692"/>
    </source>
</evidence>
<dbReference type="GO" id="GO:0005886">
    <property type="term" value="C:plasma membrane"/>
    <property type="evidence" value="ECO:0007669"/>
    <property type="project" value="TreeGrafter"/>
</dbReference>
<dbReference type="EMBL" id="UOFS01000039">
    <property type="protein sequence ID" value="VAW98990.1"/>
    <property type="molecule type" value="Genomic_DNA"/>
</dbReference>
<keyword evidence="5" id="KW-0408">Iron</keyword>